<feature type="region of interest" description="Disordered" evidence="6">
    <location>
        <begin position="322"/>
        <end position="381"/>
    </location>
</feature>
<feature type="compositionally biased region" description="Low complexity" evidence="6">
    <location>
        <begin position="557"/>
        <end position="574"/>
    </location>
</feature>
<comment type="caution">
    <text evidence="7">The sequence shown here is derived from an EMBL/GenBank/DDBJ whole genome shotgun (WGS) entry which is preliminary data.</text>
</comment>
<keyword evidence="3" id="KW-0238">DNA-binding</keyword>
<dbReference type="GO" id="GO:0006281">
    <property type="term" value="P:DNA repair"/>
    <property type="evidence" value="ECO:0007669"/>
    <property type="project" value="UniProtKB-KW"/>
</dbReference>
<evidence type="ECO:0000256" key="4">
    <source>
        <dbReference type="ARBA" id="ARBA00023204"/>
    </source>
</evidence>
<feature type="compositionally biased region" description="Polar residues" evidence="6">
    <location>
        <begin position="322"/>
        <end position="338"/>
    </location>
</feature>
<keyword evidence="8" id="KW-1185">Reference proteome</keyword>
<feature type="region of interest" description="Disordered" evidence="6">
    <location>
        <begin position="1"/>
        <end position="23"/>
    </location>
</feature>
<feature type="coiled-coil region" evidence="5">
    <location>
        <begin position="79"/>
        <end position="113"/>
    </location>
</feature>
<proteinExistence type="inferred from homology"/>
<dbReference type="CDD" id="cd22921">
    <property type="entry name" value="HFD_CENP-X"/>
    <property type="match status" value="1"/>
</dbReference>
<gene>
    <name evidence="7" type="ORF">B2J93_8184</name>
</gene>
<keyword evidence="5" id="KW-0175">Coiled coil</keyword>
<organism evidence="7 8">
    <name type="scientific">Diplocarpon coronariae</name>
    <dbReference type="NCBI Taxonomy" id="2795749"/>
    <lineage>
        <taxon>Eukaryota</taxon>
        <taxon>Fungi</taxon>
        <taxon>Dikarya</taxon>
        <taxon>Ascomycota</taxon>
        <taxon>Pezizomycotina</taxon>
        <taxon>Leotiomycetes</taxon>
        <taxon>Helotiales</taxon>
        <taxon>Drepanopezizaceae</taxon>
        <taxon>Diplocarpon</taxon>
    </lineage>
</organism>
<evidence type="ECO:0000313" key="7">
    <source>
        <dbReference type="EMBL" id="OWO98264.1"/>
    </source>
</evidence>
<evidence type="ECO:0000256" key="3">
    <source>
        <dbReference type="ARBA" id="ARBA00023125"/>
    </source>
</evidence>
<dbReference type="PANTHER" id="PTHR42041">
    <property type="entry name" value="DNA ENDONUCLEASE ACTIVATOR CTP1 C-TERMINAL DOMAIN-CONTAINING PROTEIN"/>
    <property type="match status" value="1"/>
</dbReference>
<evidence type="ECO:0000313" key="8">
    <source>
        <dbReference type="Proteomes" id="UP000242519"/>
    </source>
</evidence>
<feature type="coiled-coil region" evidence="5">
    <location>
        <begin position="158"/>
        <end position="220"/>
    </location>
</feature>
<evidence type="ECO:0000256" key="1">
    <source>
        <dbReference type="ARBA" id="ARBA00009359"/>
    </source>
</evidence>
<dbReference type="InterPro" id="IPR018552">
    <property type="entry name" value="CENP-X"/>
</dbReference>
<sequence>MSPDMDPTFKFPGSPGTPLLQKSPERVNQQIASTIFDAAPASSLTRHSRDSSVHEKVAAFNSLAFQGKQLERKANDAALKRAMLGREEAESEMRRYREEARALRRQVEEGQMREQRVGERLESENYGRAKETHAHTQTLWEKEIRRARKESFKSQSVLVKLQEELKSVRSAMKMAQADLEQEKERSVKREHEAFAARYQLVGVQEELSQAHEQIKLIQQERDALRTIAQNEEIARIAAEGRMPLPTLKEDDEFASPKKSRKSKGPIAITSSAASEEELDNLRMLLGWEQQRANRAHDRVEYLELECRMNCCISKAIQKAVTAASTPEKTQTGRSSTASIPGEGTFRSASPAAEETPLISPAEKSVTHPACEGPRSFARTPSCEPPAAALIADTRTSLLSIFDAPQSPAAPDGDDNDNDVTIMPTLTRETAPEQVEGEPVKHEVAGKHTMIPTFHTISTTTRIPLAAAPDLLPTLLPSARDPALSPTMSREEALAQIRERRGRARSLAQGTMTPRKQMVEGAGTRRDISAPTIRSGGPFHPPRPQTSNAKPRGRPRGPTTNSSPSRRKSTTTPRAPRSKAARGTPASLATRPRASNTSTVLSTGSDEDEDEDLDPDLVLDTETAAEEEQGTEDDSDPFSSHTARGSRAASRPSGDRPSIPPDLVNVLLHTFFRQDGTRLHRDANVAVGRYLETFVREGVARADWARVNGWEGELGAGGGADGGVLEVEDLERAAPQMLLDF</sequence>
<evidence type="ECO:0000256" key="6">
    <source>
        <dbReference type="SAM" id="MobiDB-lite"/>
    </source>
</evidence>
<keyword evidence="2" id="KW-0227">DNA damage</keyword>
<feature type="region of interest" description="Disordered" evidence="6">
    <location>
        <begin position="244"/>
        <end position="271"/>
    </location>
</feature>
<evidence type="ECO:0000256" key="2">
    <source>
        <dbReference type="ARBA" id="ARBA00022763"/>
    </source>
</evidence>
<feature type="compositionally biased region" description="Polar residues" evidence="6">
    <location>
        <begin position="592"/>
        <end position="603"/>
    </location>
</feature>
<dbReference type="STRING" id="503106.A0A218YUT5"/>
<dbReference type="Pfam" id="PF09415">
    <property type="entry name" value="CENP-X"/>
    <property type="match status" value="1"/>
</dbReference>
<feature type="compositionally biased region" description="Acidic residues" evidence="6">
    <location>
        <begin position="604"/>
        <end position="635"/>
    </location>
</feature>
<reference evidence="7 8" key="1">
    <citation type="submission" date="2017-04" db="EMBL/GenBank/DDBJ databases">
        <title>Draft genome sequence of Marssonina coronaria NL1: causal agent of apple blotch.</title>
        <authorList>
            <person name="Cheng Q."/>
        </authorList>
    </citation>
    <scope>NUCLEOTIDE SEQUENCE [LARGE SCALE GENOMIC DNA]</scope>
    <source>
        <strain evidence="7 8">NL1</strain>
    </source>
</reference>
<dbReference type="AlphaFoldDB" id="A0A218YUT5"/>
<dbReference type="Gene3D" id="6.10.130.30">
    <property type="match status" value="1"/>
</dbReference>
<name>A0A218YUT5_9HELO</name>
<comment type="similarity">
    <text evidence="1">Belongs to the CENP-X/MHF2 family.</text>
</comment>
<dbReference type="PANTHER" id="PTHR42041:SF1">
    <property type="entry name" value="DNA ENDONUCLEASE ACTIVATOR CTP1 C-TERMINAL DOMAIN-CONTAINING PROTEIN"/>
    <property type="match status" value="1"/>
</dbReference>
<dbReference type="Proteomes" id="UP000242519">
    <property type="component" value="Unassembled WGS sequence"/>
</dbReference>
<dbReference type="InParanoid" id="A0A218YUT5"/>
<dbReference type="OrthoDB" id="4495335at2759"/>
<keyword evidence="4" id="KW-0234">DNA repair</keyword>
<accession>A0A218YUT5</accession>
<dbReference type="GO" id="GO:0003677">
    <property type="term" value="F:DNA binding"/>
    <property type="evidence" value="ECO:0007669"/>
    <property type="project" value="UniProtKB-KW"/>
</dbReference>
<protein>
    <submittedName>
        <fullName evidence="7">Uncharacterized protein</fullName>
    </submittedName>
</protein>
<dbReference type="GO" id="GO:0051382">
    <property type="term" value="P:kinetochore assembly"/>
    <property type="evidence" value="ECO:0007669"/>
    <property type="project" value="InterPro"/>
</dbReference>
<evidence type="ECO:0000256" key="5">
    <source>
        <dbReference type="SAM" id="Coils"/>
    </source>
</evidence>
<dbReference type="EMBL" id="MZNU01000404">
    <property type="protein sequence ID" value="OWO98264.1"/>
    <property type="molecule type" value="Genomic_DNA"/>
</dbReference>
<feature type="region of interest" description="Disordered" evidence="6">
    <location>
        <begin position="500"/>
        <end position="660"/>
    </location>
</feature>